<dbReference type="EMBL" id="RBZP01000001">
    <property type="protein sequence ID" value="RKQ37326.1"/>
    <property type="molecule type" value="Genomic_DNA"/>
</dbReference>
<keyword evidence="4" id="KW-1133">Transmembrane helix</keyword>
<evidence type="ECO:0000313" key="6">
    <source>
        <dbReference type="Proteomes" id="UP000269301"/>
    </source>
</evidence>
<evidence type="ECO:0000256" key="2">
    <source>
        <dbReference type="ARBA" id="ARBA00022801"/>
    </source>
</evidence>
<dbReference type="InterPro" id="IPR051201">
    <property type="entry name" value="Chloro_Bact_Ser_Proteases"/>
</dbReference>
<dbReference type="SUPFAM" id="SSF50494">
    <property type="entry name" value="Trypsin-like serine proteases"/>
    <property type="match status" value="1"/>
</dbReference>
<keyword evidence="1 5" id="KW-0645">Protease</keyword>
<evidence type="ECO:0000256" key="4">
    <source>
        <dbReference type="SAM" id="Phobius"/>
    </source>
</evidence>
<comment type="caution">
    <text evidence="5">The sequence shown here is derived from an EMBL/GenBank/DDBJ whole genome shotgun (WGS) entry which is preliminary data.</text>
</comment>
<dbReference type="Pfam" id="PF13365">
    <property type="entry name" value="Trypsin_2"/>
    <property type="match status" value="1"/>
</dbReference>
<reference evidence="5 6" key="1">
    <citation type="journal article" date="2016" name="Int. J. Syst. Evol. Microbiol.">
        <title>Oceanobacillus halophilus sp. nov., a novel moderately halophilic bacterium from a hypersaline lake.</title>
        <authorList>
            <person name="Amoozegar M.A."/>
            <person name="Bagheri M."/>
            <person name="Makhdoumi A."/>
            <person name="Nikou M.M."/>
            <person name="Fazeli S.A.S."/>
            <person name="Schumann P."/>
            <person name="Sproer C."/>
            <person name="Sanchez-Porro C."/>
            <person name="Ventosa A."/>
        </authorList>
    </citation>
    <scope>NUCLEOTIDE SEQUENCE [LARGE SCALE GENOMIC DNA]</scope>
    <source>
        <strain evidence="5 6">DSM 23996</strain>
    </source>
</reference>
<keyword evidence="2" id="KW-0378">Hydrolase</keyword>
<keyword evidence="4" id="KW-0472">Membrane</keyword>
<dbReference type="PRINTS" id="PR00834">
    <property type="entry name" value="PROTEASES2C"/>
</dbReference>
<dbReference type="RefSeq" id="WP_121202408.1">
    <property type="nucleotide sequence ID" value="NZ_RBZP01000001.1"/>
</dbReference>
<dbReference type="Proteomes" id="UP000269301">
    <property type="component" value="Unassembled WGS sequence"/>
</dbReference>
<dbReference type="PANTHER" id="PTHR43343:SF3">
    <property type="entry name" value="PROTEASE DO-LIKE 8, CHLOROPLASTIC"/>
    <property type="match status" value="1"/>
</dbReference>
<accession>A0A495ABD0</accession>
<keyword evidence="6" id="KW-1185">Reference proteome</keyword>
<dbReference type="OrthoDB" id="189537at2"/>
<sequence>MRQKKSYPILLTIIILIIGTTGVIITINKSNSQLISINNPSISEVTTDSNNLNLQSIVHEAEKNVIQIEGKNESNTITGSGFLYNNKGDIITNAHVINEADVLNVRTANARVYPAAVVGISEKTDIAVIRVPQLASEQSLPIEKEEVAEIGDEVIALGSPHGFHNTVTLGIISGKDRNFSVDGFDYNNVYQISAPITHGNSGGPLIKRDTGEIIGINSVGTEDGLIGFSIPIAEVINQIEQWSNEVKNDDLQFASTSDIISIQKPDLVLEDAEYVVNYFLESITMRDYVSAYALLGSPLQLETSYADFRDNYINIINLKYDDLKSNTNKNNIEVALSITAERKLQKDHDTKIETFPVTFEIGFENDQLKILKITKSD</sequence>
<keyword evidence="4" id="KW-0812">Transmembrane</keyword>
<name>A0A495ABD0_9BACI</name>
<dbReference type="InterPro" id="IPR009003">
    <property type="entry name" value="Peptidase_S1_PA"/>
</dbReference>
<evidence type="ECO:0000313" key="5">
    <source>
        <dbReference type="EMBL" id="RKQ37326.1"/>
    </source>
</evidence>
<feature type="transmembrane region" description="Helical" evidence="4">
    <location>
        <begin position="7"/>
        <end position="27"/>
    </location>
</feature>
<dbReference type="InterPro" id="IPR001940">
    <property type="entry name" value="Peptidase_S1C"/>
</dbReference>
<evidence type="ECO:0000256" key="1">
    <source>
        <dbReference type="ARBA" id="ARBA00022670"/>
    </source>
</evidence>
<dbReference type="AlphaFoldDB" id="A0A495ABD0"/>
<keyword evidence="3" id="KW-0720">Serine protease</keyword>
<dbReference type="GO" id="GO:0006508">
    <property type="term" value="P:proteolysis"/>
    <property type="evidence" value="ECO:0007669"/>
    <property type="project" value="UniProtKB-KW"/>
</dbReference>
<proteinExistence type="predicted"/>
<gene>
    <name evidence="5" type="ORF">D8M06_00545</name>
</gene>
<dbReference type="GO" id="GO:0004252">
    <property type="term" value="F:serine-type endopeptidase activity"/>
    <property type="evidence" value="ECO:0007669"/>
    <property type="project" value="InterPro"/>
</dbReference>
<dbReference type="PANTHER" id="PTHR43343">
    <property type="entry name" value="PEPTIDASE S12"/>
    <property type="match status" value="1"/>
</dbReference>
<organism evidence="5 6">
    <name type="scientific">Oceanobacillus halophilus</name>
    <dbReference type="NCBI Taxonomy" id="930130"/>
    <lineage>
        <taxon>Bacteria</taxon>
        <taxon>Bacillati</taxon>
        <taxon>Bacillota</taxon>
        <taxon>Bacilli</taxon>
        <taxon>Bacillales</taxon>
        <taxon>Bacillaceae</taxon>
        <taxon>Oceanobacillus</taxon>
    </lineage>
</organism>
<protein>
    <submittedName>
        <fullName evidence="5">Serine protease</fullName>
    </submittedName>
</protein>
<evidence type="ECO:0000256" key="3">
    <source>
        <dbReference type="ARBA" id="ARBA00022825"/>
    </source>
</evidence>
<dbReference type="Gene3D" id="2.40.10.120">
    <property type="match status" value="1"/>
</dbReference>